<organism evidence="2 3">
    <name type="scientific">Arcicella aquatica</name>
    <dbReference type="NCBI Taxonomy" id="217141"/>
    <lineage>
        <taxon>Bacteria</taxon>
        <taxon>Pseudomonadati</taxon>
        <taxon>Bacteroidota</taxon>
        <taxon>Cytophagia</taxon>
        <taxon>Cytophagales</taxon>
        <taxon>Flectobacillaceae</taxon>
        <taxon>Arcicella</taxon>
    </lineage>
</organism>
<keyword evidence="3" id="KW-1185">Reference proteome</keyword>
<protein>
    <submittedName>
        <fullName evidence="2">DUF6602 domain-containing protein</fullName>
    </submittedName>
</protein>
<comment type="caution">
    <text evidence="2">The sequence shown here is derived from an EMBL/GenBank/DDBJ whole genome shotgun (WGS) entry which is preliminary data.</text>
</comment>
<dbReference type="Pfam" id="PF20247">
    <property type="entry name" value="DUF6602"/>
    <property type="match status" value="1"/>
</dbReference>
<gene>
    <name evidence="2" type="ORF">VB264_05405</name>
</gene>
<proteinExistence type="predicted"/>
<evidence type="ECO:0000313" key="2">
    <source>
        <dbReference type="EMBL" id="MEA5257214.1"/>
    </source>
</evidence>
<evidence type="ECO:0000313" key="3">
    <source>
        <dbReference type="Proteomes" id="UP001304671"/>
    </source>
</evidence>
<dbReference type="InterPro" id="IPR046537">
    <property type="entry name" value="DUF6602"/>
</dbReference>
<name>A0ABU5QKD9_9BACT</name>
<reference evidence="2 3" key="1">
    <citation type="submission" date="2023-12" db="EMBL/GenBank/DDBJ databases">
        <title>Novel species of the genus Arcicella isolated from rivers.</title>
        <authorList>
            <person name="Lu H."/>
        </authorList>
    </citation>
    <scope>NUCLEOTIDE SEQUENCE [LARGE SCALE GENOMIC DNA]</scope>
    <source>
        <strain evidence="2 3">LMG 21963</strain>
    </source>
</reference>
<dbReference type="Proteomes" id="UP001304671">
    <property type="component" value="Unassembled WGS sequence"/>
</dbReference>
<accession>A0ABU5QKD9</accession>
<sequence>MSITTFFSDNNPNEDLIEFFTSTSQNIENEYRRIQRRATEDPGTAGDQGEENWKELLSKWLPSTFKIVTKGRILNTKGKASPQIDVIVLRPEYPEGLINTKLYLATGVLAAFECKLTLKATHIKEFFESSVEIKNLTFPKVGSPYKELHSSILYGLLCHSHSWKNPSSKPIENVTSYIETMDKAKIKHPKFAPDLICIADLTTWSICKTTFFGPRFVPNFDEYIPIYGKNGSAVSSYLCFSSLLKNQVPYFNPLAVLITRLLCKLSREYPSLKPISSFFEAANIQGKGEGKNRYWDSSIYSSNILGRVCLGGWDNNDSSEEWKFMYT</sequence>
<dbReference type="RefSeq" id="WP_323247448.1">
    <property type="nucleotide sequence ID" value="NZ_JAYFUL010000006.1"/>
</dbReference>
<dbReference type="EMBL" id="JAYFUL010000006">
    <property type="protein sequence ID" value="MEA5257214.1"/>
    <property type="molecule type" value="Genomic_DNA"/>
</dbReference>
<feature type="domain" description="DUF6602" evidence="1">
    <location>
        <begin position="35"/>
        <end position="136"/>
    </location>
</feature>
<dbReference type="CDD" id="cd21173">
    <property type="entry name" value="NucC-like"/>
    <property type="match status" value="1"/>
</dbReference>
<evidence type="ECO:0000259" key="1">
    <source>
        <dbReference type="Pfam" id="PF20247"/>
    </source>
</evidence>